<comment type="caution">
    <text evidence="1">The sequence shown here is derived from an EMBL/GenBank/DDBJ whole genome shotgun (WGS) entry which is preliminary data.</text>
</comment>
<name>A0A9D1KHR2_9BACT</name>
<sequence>DIEIPAFTKARLIDRKDIYTWDQRCRAYALYLAEEGVDISGEWPSGSGKVMRIELFVAWESDVADGVPEGTYEAVSINAGGGIPGEQIKPFGLVPGSPDKFQYFSGSWYIELDGGSWKEYARIADGTVQVERNGDAHRLDIRLKDCSDPAWNISGVWETDGPIAL</sequence>
<accession>A0A9D1KHR2</accession>
<evidence type="ECO:0000313" key="1">
    <source>
        <dbReference type="EMBL" id="HIT47168.1"/>
    </source>
</evidence>
<dbReference type="AlphaFoldDB" id="A0A9D1KHR2"/>
<feature type="non-terminal residue" evidence="1">
    <location>
        <position position="1"/>
    </location>
</feature>
<reference evidence="1" key="1">
    <citation type="submission" date="2020-10" db="EMBL/GenBank/DDBJ databases">
        <authorList>
            <person name="Gilroy R."/>
        </authorList>
    </citation>
    <scope>NUCLEOTIDE SEQUENCE</scope>
    <source>
        <strain evidence="1">ChiHecec2B26-709</strain>
    </source>
</reference>
<gene>
    <name evidence="1" type="ORF">IAC35_04850</name>
</gene>
<organism evidence="1 2">
    <name type="scientific">Candidatus Cryptobacteroides merdipullorum</name>
    <dbReference type="NCBI Taxonomy" id="2840771"/>
    <lineage>
        <taxon>Bacteria</taxon>
        <taxon>Pseudomonadati</taxon>
        <taxon>Bacteroidota</taxon>
        <taxon>Bacteroidia</taxon>
        <taxon>Bacteroidales</taxon>
        <taxon>Candidatus Cryptobacteroides</taxon>
    </lineage>
</organism>
<protein>
    <submittedName>
        <fullName evidence="1">Uncharacterized protein</fullName>
    </submittedName>
</protein>
<evidence type="ECO:0000313" key="2">
    <source>
        <dbReference type="Proteomes" id="UP000886881"/>
    </source>
</evidence>
<dbReference type="Proteomes" id="UP000886881">
    <property type="component" value="Unassembled WGS sequence"/>
</dbReference>
<reference evidence="1" key="2">
    <citation type="journal article" date="2021" name="PeerJ">
        <title>Extensive microbial diversity within the chicken gut microbiome revealed by metagenomics and culture.</title>
        <authorList>
            <person name="Gilroy R."/>
            <person name="Ravi A."/>
            <person name="Getino M."/>
            <person name="Pursley I."/>
            <person name="Horton D.L."/>
            <person name="Alikhan N.F."/>
            <person name="Baker D."/>
            <person name="Gharbi K."/>
            <person name="Hall N."/>
            <person name="Watson M."/>
            <person name="Adriaenssens E.M."/>
            <person name="Foster-Nyarko E."/>
            <person name="Jarju S."/>
            <person name="Secka A."/>
            <person name="Antonio M."/>
            <person name="Oren A."/>
            <person name="Chaudhuri R.R."/>
            <person name="La Ragione R."/>
            <person name="Hildebrand F."/>
            <person name="Pallen M.J."/>
        </authorList>
    </citation>
    <scope>NUCLEOTIDE SEQUENCE</scope>
    <source>
        <strain evidence="1">ChiHecec2B26-709</strain>
    </source>
</reference>
<dbReference type="EMBL" id="DVLC01000092">
    <property type="protein sequence ID" value="HIT47168.1"/>
    <property type="molecule type" value="Genomic_DNA"/>
</dbReference>
<proteinExistence type="predicted"/>